<gene>
    <name evidence="11" type="ordered locus">Os08g0278750</name>
</gene>
<dbReference type="EMBL" id="AP008214">
    <property type="protein sequence ID" value="BAH94220.1"/>
    <property type="molecule type" value="Genomic_DNA"/>
</dbReference>
<protein>
    <recommendedName>
        <fullName evidence="3">polynucleotide adenylyltransferase</fullName>
        <ecNumber evidence="3">2.7.7.19</ecNumber>
    </recommendedName>
</protein>
<evidence type="ECO:0000256" key="7">
    <source>
        <dbReference type="ARBA" id="ARBA00022840"/>
    </source>
</evidence>
<evidence type="ECO:0000259" key="10">
    <source>
        <dbReference type="Pfam" id="PF04928"/>
    </source>
</evidence>
<sequence length="103" mass="12131">STGLRRGGRLLQRRGLPRWRRLGHPRGARVPVLPQRLPSMLLPRFFRVFARWKWPSPVMLCAIEHDDGELGLKRHPARHHRAACRRQRHLPRDHQGRRHVGGD</sequence>
<keyword evidence="5" id="KW-0808">Transferase</keyword>
<dbReference type="AlphaFoldDB" id="C7J5Z6"/>
<keyword evidence="6" id="KW-0547">Nucleotide-binding</keyword>
<evidence type="ECO:0000256" key="6">
    <source>
        <dbReference type="ARBA" id="ARBA00022741"/>
    </source>
</evidence>
<keyword evidence="4" id="KW-0507">mRNA processing</keyword>
<evidence type="ECO:0000256" key="2">
    <source>
        <dbReference type="ARBA" id="ARBA00010912"/>
    </source>
</evidence>
<proteinExistence type="inferred from homology"/>
<feature type="non-terminal residue" evidence="11">
    <location>
        <position position="1"/>
    </location>
</feature>
<evidence type="ECO:0000313" key="12">
    <source>
        <dbReference type="Proteomes" id="UP000000763"/>
    </source>
</evidence>
<feature type="compositionally biased region" description="Basic and acidic residues" evidence="9">
    <location>
        <begin position="90"/>
        <end position="103"/>
    </location>
</feature>
<comment type="subcellular location">
    <subcellularLocation>
        <location evidence="1">Nucleus</location>
    </subcellularLocation>
</comment>
<keyword evidence="8" id="KW-0539">Nucleus</keyword>
<dbReference type="Gene3D" id="1.10.1410.10">
    <property type="match status" value="1"/>
</dbReference>
<dbReference type="GO" id="GO:1990817">
    <property type="term" value="F:poly(A) RNA polymerase activity"/>
    <property type="evidence" value="ECO:0007669"/>
    <property type="project" value="UniProtKB-EC"/>
</dbReference>
<accession>C7J5Z6</accession>
<feature type="domain" description="Poly(A) polymerase central" evidence="10">
    <location>
        <begin position="32"/>
        <end position="71"/>
    </location>
</feature>
<dbReference type="GO" id="GO:0006397">
    <property type="term" value="P:mRNA processing"/>
    <property type="evidence" value="ECO:0007669"/>
    <property type="project" value="UniProtKB-KW"/>
</dbReference>
<evidence type="ECO:0000256" key="9">
    <source>
        <dbReference type="SAM" id="MobiDB-lite"/>
    </source>
</evidence>
<dbReference type="PANTHER" id="PTHR10682:SF10">
    <property type="entry name" value="POLYNUCLEOTIDE ADENYLYLTRANSFERASE"/>
    <property type="match status" value="1"/>
</dbReference>
<dbReference type="GO" id="GO:0005524">
    <property type="term" value="F:ATP binding"/>
    <property type="evidence" value="ECO:0007669"/>
    <property type="project" value="UniProtKB-KW"/>
</dbReference>
<evidence type="ECO:0000256" key="4">
    <source>
        <dbReference type="ARBA" id="ARBA00022664"/>
    </source>
</evidence>
<evidence type="ECO:0000256" key="5">
    <source>
        <dbReference type="ARBA" id="ARBA00022679"/>
    </source>
</evidence>
<dbReference type="PANTHER" id="PTHR10682">
    <property type="entry name" value="POLY A POLYMERASE"/>
    <property type="match status" value="1"/>
</dbReference>
<evidence type="ECO:0000313" key="11">
    <source>
        <dbReference type="EMBL" id="BAH94220.1"/>
    </source>
</evidence>
<keyword evidence="7" id="KW-0067">ATP-binding</keyword>
<feature type="compositionally biased region" description="Basic residues" evidence="9">
    <location>
        <begin position="80"/>
        <end position="89"/>
    </location>
</feature>
<name>C7J5Z6_ORYSJ</name>
<feature type="region of interest" description="Disordered" evidence="9">
    <location>
        <begin position="80"/>
        <end position="103"/>
    </location>
</feature>
<dbReference type="KEGG" id="dosa:Os08g0278750"/>
<dbReference type="InterPro" id="IPR007012">
    <property type="entry name" value="PolA_pol_cen_dom"/>
</dbReference>
<evidence type="ECO:0000256" key="3">
    <source>
        <dbReference type="ARBA" id="ARBA00012388"/>
    </source>
</evidence>
<dbReference type="EC" id="2.7.7.19" evidence="3"/>
<reference evidence="11 12" key="1">
    <citation type="journal article" date="2005" name="Nature">
        <title>The map-based sequence of the rice genome.</title>
        <authorList>
            <consortium name="International rice genome sequencing project (IRGSP)"/>
            <person name="Matsumoto T."/>
            <person name="Wu J."/>
            <person name="Kanamori H."/>
            <person name="Katayose Y."/>
            <person name="Fujisawa M."/>
            <person name="Namiki N."/>
            <person name="Mizuno H."/>
            <person name="Yamamoto K."/>
            <person name="Antonio B.A."/>
            <person name="Baba T."/>
            <person name="Sakata K."/>
            <person name="Nagamura Y."/>
            <person name="Aoki H."/>
            <person name="Arikawa K."/>
            <person name="Arita K."/>
            <person name="Bito T."/>
            <person name="Chiden Y."/>
            <person name="Fujitsuka N."/>
            <person name="Fukunaka R."/>
            <person name="Hamada M."/>
            <person name="Harada C."/>
            <person name="Hayashi A."/>
            <person name="Hijishita S."/>
            <person name="Honda M."/>
            <person name="Hosokawa S."/>
            <person name="Ichikawa Y."/>
            <person name="Idonuma A."/>
            <person name="Iijima M."/>
            <person name="Ikeda M."/>
            <person name="Ikeno M."/>
            <person name="Ito K."/>
            <person name="Ito S."/>
            <person name="Ito T."/>
            <person name="Ito Y."/>
            <person name="Ito Y."/>
            <person name="Iwabuchi A."/>
            <person name="Kamiya K."/>
            <person name="Karasawa W."/>
            <person name="Kurita K."/>
            <person name="Katagiri S."/>
            <person name="Kikuta A."/>
            <person name="Kobayashi H."/>
            <person name="Kobayashi N."/>
            <person name="Machita K."/>
            <person name="Maehara T."/>
            <person name="Masukawa M."/>
            <person name="Mizubayashi T."/>
            <person name="Mukai Y."/>
            <person name="Nagasaki H."/>
            <person name="Nagata Y."/>
            <person name="Naito S."/>
            <person name="Nakashima M."/>
            <person name="Nakama Y."/>
            <person name="Nakamichi Y."/>
            <person name="Nakamura M."/>
            <person name="Meguro A."/>
            <person name="Negishi M."/>
            <person name="Ohta I."/>
            <person name="Ohta T."/>
            <person name="Okamoto M."/>
            <person name="Ono N."/>
            <person name="Saji S."/>
            <person name="Sakaguchi M."/>
            <person name="Sakai K."/>
            <person name="Shibata M."/>
            <person name="Shimokawa T."/>
            <person name="Song J."/>
            <person name="Takazaki Y."/>
            <person name="Terasawa K."/>
            <person name="Tsugane M."/>
            <person name="Tsuji K."/>
            <person name="Ueda S."/>
            <person name="Waki K."/>
            <person name="Yamagata H."/>
            <person name="Yamamoto M."/>
            <person name="Yamamoto S."/>
            <person name="Yamane H."/>
            <person name="Yoshiki S."/>
            <person name="Yoshihara R."/>
            <person name="Yukawa K."/>
            <person name="Zhong H."/>
            <person name="Yano M."/>
            <person name="Yuan Q."/>
            <person name="Ouyang S."/>
            <person name="Liu J."/>
            <person name="Jones K.M."/>
            <person name="Gansberger K."/>
            <person name="Moffat K."/>
            <person name="Hill J."/>
            <person name="Bera J."/>
            <person name="Fadrosh D."/>
            <person name="Jin S."/>
            <person name="Johri S."/>
            <person name="Kim M."/>
            <person name="Overton L."/>
            <person name="Reardon M."/>
            <person name="Tsitrin T."/>
            <person name="Vuong H."/>
            <person name="Weaver B."/>
            <person name="Ciecko A."/>
            <person name="Tallon L."/>
            <person name="Jackson J."/>
            <person name="Pai G."/>
            <person name="Aken S.V."/>
            <person name="Utterback T."/>
            <person name="Reidmuller S."/>
            <person name="Feldblyum T."/>
            <person name="Hsiao J."/>
            <person name="Zismann V."/>
            <person name="Iobst S."/>
            <person name="de Vazeille A.R."/>
            <person name="Buell C.R."/>
            <person name="Ying K."/>
            <person name="Li Y."/>
            <person name="Lu T."/>
            <person name="Huang Y."/>
            <person name="Zhao Q."/>
            <person name="Feng Q."/>
            <person name="Zhang L."/>
            <person name="Zhu J."/>
            <person name="Weng Q."/>
            <person name="Mu J."/>
            <person name="Lu Y."/>
            <person name="Fan D."/>
            <person name="Liu Y."/>
            <person name="Guan J."/>
            <person name="Zhang Y."/>
            <person name="Yu S."/>
            <person name="Liu X."/>
            <person name="Zhang Y."/>
            <person name="Hong G."/>
            <person name="Han B."/>
            <person name="Choisne N."/>
            <person name="Demange N."/>
            <person name="Orjeda G."/>
            <person name="Samain S."/>
            <person name="Cattolico L."/>
            <person name="Pelletier E."/>
            <person name="Couloux A."/>
            <person name="Segurens B."/>
            <person name="Wincker P."/>
            <person name="D'Hont A."/>
            <person name="Scarpelli C."/>
            <person name="Weissenbach J."/>
            <person name="Salanoubat M."/>
            <person name="Quetier F."/>
            <person name="Yu Y."/>
            <person name="Kim H.R."/>
            <person name="Rambo T."/>
            <person name="Currie J."/>
            <person name="Collura K."/>
            <person name="Luo M."/>
            <person name="Yang T."/>
            <person name="Ammiraju J.S.S."/>
            <person name="Engler F."/>
            <person name="Soderlund C."/>
            <person name="Wing R.A."/>
            <person name="Palmer L.E."/>
            <person name="de la Bastide M."/>
            <person name="Spiegel L."/>
            <person name="Nascimento L."/>
            <person name="Zutavern T."/>
            <person name="O'Shaughnessy A."/>
            <person name="Dike S."/>
            <person name="Dedhia N."/>
            <person name="Preston R."/>
            <person name="Balija V."/>
            <person name="McCombie W.R."/>
            <person name="Chow T."/>
            <person name="Chen H."/>
            <person name="Chung M."/>
            <person name="Chen C."/>
            <person name="Shaw J."/>
            <person name="Wu H."/>
            <person name="Hsiao K."/>
            <person name="Chao Y."/>
            <person name="Chu M."/>
            <person name="Cheng C."/>
            <person name="Hour A."/>
            <person name="Lee P."/>
            <person name="Lin S."/>
            <person name="Lin Y."/>
            <person name="Liou J."/>
            <person name="Liu S."/>
            <person name="Hsing Y."/>
            <person name="Raghuvanshi S."/>
            <person name="Mohanty A."/>
            <person name="Bharti A.K."/>
            <person name="Gaur A."/>
            <person name="Gupta V."/>
            <person name="Kumar D."/>
            <person name="Ravi V."/>
            <person name="Vij S."/>
            <person name="Kapur A."/>
            <person name="Khurana P."/>
            <person name="Khurana P."/>
            <person name="Khurana J.P."/>
            <person name="Tyagi A.K."/>
            <person name="Gaikwad K."/>
            <person name="Singh A."/>
            <person name="Dalal V."/>
            <person name="Srivastava S."/>
            <person name="Dixit A."/>
            <person name="Pal A.K."/>
            <person name="Ghazi I.A."/>
            <person name="Yadav M."/>
            <person name="Pandit A."/>
            <person name="Bhargava A."/>
            <person name="Sureshbabu K."/>
            <person name="Batra K."/>
            <person name="Sharma T.R."/>
            <person name="Mohapatra T."/>
            <person name="Singh N.K."/>
            <person name="Messing J."/>
            <person name="Nelson A.B."/>
            <person name="Fuks G."/>
            <person name="Kavchok S."/>
            <person name="Keizer G."/>
            <person name="Linton E."/>
            <person name="Llaca V."/>
            <person name="Song R."/>
            <person name="Tanyolac B."/>
            <person name="Young S."/>
            <person name="Ho-Il K."/>
            <person name="Hahn J.H."/>
            <person name="Sangsakoo G."/>
            <person name="Vanavichit A."/>
            <person name="de Mattos Luiz.A.T."/>
            <person name="Zimmer P.D."/>
            <person name="Malone G."/>
            <person name="Dellagostin O."/>
            <person name="de Oliveira A.C."/>
            <person name="Bevan M."/>
            <person name="Bancroft I."/>
            <person name="Minx P."/>
            <person name="Cordum H."/>
            <person name="Wilson R."/>
            <person name="Cheng Z."/>
            <person name="Jin W."/>
            <person name="Jiang J."/>
            <person name="Leong S.A."/>
            <person name="Iwama H."/>
            <person name="Gojobori T."/>
            <person name="Itoh T."/>
            <person name="Niimura Y."/>
            <person name="Fujii Y."/>
            <person name="Habara T."/>
            <person name="Sakai H."/>
            <person name="Sato Y."/>
            <person name="Wilson G."/>
            <person name="Kumar K."/>
            <person name="McCouch S."/>
            <person name="Juretic N."/>
            <person name="Hoen D."/>
            <person name="Wright S."/>
            <person name="Bruskiewich R."/>
            <person name="Bureau T."/>
            <person name="Miyao A."/>
            <person name="Hirochika H."/>
            <person name="Nishikawa T."/>
            <person name="Kadowaki K."/>
            <person name="Sugiura M."/>
            <person name="Burr B."/>
            <person name="Sasaki T."/>
        </authorList>
    </citation>
    <scope>NUCLEOTIDE SEQUENCE [LARGE SCALE GENOMIC DNA]</scope>
    <source>
        <strain evidence="12">cv. Nipponbare</strain>
    </source>
</reference>
<dbReference type="GO" id="GO:0005634">
    <property type="term" value="C:nucleus"/>
    <property type="evidence" value="ECO:0007669"/>
    <property type="project" value="UniProtKB-SubCell"/>
</dbReference>
<evidence type="ECO:0000256" key="8">
    <source>
        <dbReference type="ARBA" id="ARBA00023242"/>
    </source>
</evidence>
<comment type="similarity">
    <text evidence="2">Belongs to the poly(A) polymerase family.</text>
</comment>
<dbReference type="SUPFAM" id="SSF81631">
    <property type="entry name" value="PAP/OAS1 substrate-binding domain"/>
    <property type="match status" value="1"/>
</dbReference>
<dbReference type="Pfam" id="PF04928">
    <property type="entry name" value="PAP_central"/>
    <property type="match status" value="1"/>
</dbReference>
<dbReference type="Proteomes" id="UP000000763">
    <property type="component" value="Chromosome 8"/>
</dbReference>
<organism evidence="11 12">
    <name type="scientific">Oryza sativa subsp. japonica</name>
    <name type="common">Rice</name>
    <dbReference type="NCBI Taxonomy" id="39947"/>
    <lineage>
        <taxon>Eukaryota</taxon>
        <taxon>Viridiplantae</taxon>
        <taxon>Streptophyta</taxon>
        <taxon>Embryophyta</taxon>
        <taxon>Tracheophyta</taxon>
        <taxon>Spermatophyta</taxon>
        <taxon>Magnoliopsida</taxon>
        <taxon>Liliopsida</taxon>
        <taxon>Poales</taxon>
        <taxon>Poaceae</taxon>
        <taxon>BOP clade</taxon>
        <taxon>Oryzoideae</taxon>
        <taxon>Oryzeae</taxon>
        <taxon>Oryzinae</taxon>
        <taxon>Oryza</taxon>
        <taxon>Oryza sativa</taxon>
    </lineage>
</organism>
<evidence type="ECO:0000256" key="1">
    <source>
        <dbReference type="ARBA" id="ARBA00004123"/>
    </source>
</evidence>
<reference evidence="12" key="2">
    <citation type="journal article" date="2008" name="Nucleic Acids Res.">
        <title>The rice annotation project database (RAP-DB): 2008 update.</title>
        <authorList>
            <consortium name="The rice annotation project (RAP)"/>
        </authorList>
    </citation>
    <scope>GENOME REANNOTATION</scope>
    <source>
        <strain evidence="12">cv. Nipponbare</strain>
    </source>
</reference>